<gene>
    <name evidence="4" type="ORF">IWW39_000319</name>
</gene>
<dbReference type="PANTHER" id="PTHR15682">
    <property type="entry name" value="UNHEALTHY RIBOSOME BIOGENESIS PROTEIN 2 HOMOLOG"/>
    <property type="match status" value="1"/>
</dbReference>
<feature type="domain" description="Nucleolar 27S pre-rRNA processing Urb2/Npa2 C-terminal" evidence="2">
    <location>
        <begin position="1943"/>
        <end position="2133"/>
    </location>
</feature>
<dbReference type="OrthoDB" id="160374at2759"/>
<dbReference type="InterPro" id="IPR018849">
    <property type="entry name" value="Urb2/Npa2_C"/>
</dbReference>
<dbReference type="Pfam" id="PF17667">
    <property type="entry name" value="Pkinase_fungal"/>
    <property type="match status" value="1"/>
</dbReference>
<dbReference type="Gene3D" id="1.10.510.10">
    <property type="entry name" value="Transferase(Phosphotransferase) domain 1"/>
    <property type="match status" value="1"/>
</dbReference>
<protein>
    <submittedName>
        <fullName evidence="4">Uncharacterized protein</fullName>
    </submittedName>
</protein>
<dbReference type="Proteomes" id="UP001151516">
    <property type="component" value="Unassembled WGS sequence"/>
</dbReference>
<comment type="caution">
    <text evidence="4">The sequence shown here is derived from an EMBL/GenBank/DDBJ whole genome shotgun (WGS) entry which is preliminary data.</text>
</comment>
<dbReference type="GO" id="GO:0042254">
    <property type="term" value="P:ribosome biogenesis"/>
    <property type="evidence" value="ECO:0007669"/>
    <property type="project" value="TreeGrafter"/>
</dbReference>
<dbReference type="GO" id="GO:0004672">
    <property type="term" value="F:protein kinase activity"/>
    <property type="evidence" value="ECO:0007669"/>
    <property type="project" value="InterPro"/>
</dbReference>
<name>A0A9W8GQ08_9FUNG</name>
<dbReference type="GO" id="GO:0005730">
    <property type="term" value="C:nucleolus"/>
    <property type="evidence" value="ECO:0007669"/>
    <property type="project" value="TreeGrafter"/>
</dbReference>
<evidence type="ECO:0000259" key="3">
    <source>
        <dbReference type="Pfam" id="PF17667"/>
    </source>
</evidence>
<dbReference type="EMBL" id="JANBTX010000005">
    <property type="protein sequence ID" value="KAJ2690960.1"/>
    <property type="molecule type" value="Genomic_DNA"/>
</dbReference>
<dbReference type="InterPro" id="IPR011009">
    <property type="entry name" value="Kinase-like_dom_sf"/>
</dbReference>
<feature type="domain" description="Fungal-type protein kinase" evidence="3">
    <location>
        <begin position="81"/>
        <end position="464"/>
    </location>
</feature>
<feature type="compositionally biased region" description="Low complexity" evidence="1">
    <location>
        <begin position="1168"/>
        <end position="1179"/>
    </location>
</feature>
<proteinExistence type="predicted"/>
<organism evidence="4 5">
    <name type="scientific">Coemansia spiralis</name>
    <dbReference type="NCBI Taxonomy" id="417178"/>
    <lineage>
        <taxon>Eukaryota</taxon>
        <taxon>Fungi</taxon>
        <taxon>Fungi incertae sedis</taxon>
        <taxon>Zoopagomycota</taxon>
        <taxon>Kickxellomycotina</taxon>
        <taxon>Kickxellomycetes</taxon>
        <taxon>Kickxellales</taxon>
        <taxon>Kickxellaceae</taxon>
        <taxon>Coemansia</taxon>
    </lineage>
</organism>
<accession>A0A9W8GQ08</accession>
<dbReference type="InterPro" id="IPR040976">
    <property type="entry name" value="Pkinase_fungal"/>
</dbReference>
<dbReference type="SUPFAM" id="SSF48371">
    <property type="entry name" value="ARM repeat"/>
    <property type="match status" value="1"/>
</dbReference>
<evidence type="ECO:0000259" key="2">
    <source>
        <dbReference type="Pfam" id="PF10441"/>
    </source>
</evidence>
<sequence length="2269" mass="245098">MDTGGDSKGKDSTREFKVDQVLVLRPWSDEIGQGVARWHYTDILAVMEAKVPDSAAAISKATSPPRTLLSSLADSTSPPVLKKAQGQMLCYSRQIYERQHNRLLLWGLTCCGSLVRVYNSGPDYALSSAGLDMRDAGGRRQFIEWLVNMSLGEEEQRGFNSAVQLVDSSDHGKYWKIDVPASDDEGYQSDPTHFSSYYSRGPTVVAGSSFGRNTRGFPASRDVSYVDKPDVFVKTAWQHAERGTNPTRPSELDCLRLIAKKFGAGQEGINVPLLVAGGVIAKRLEDGAHMLLTTDAFYSDAILKRHGVVEDLLTGSRSVEDDEPNPLAEQRLPPLIAFRRHYVLVTKRICEPLSTVKTADELIIVLSDAMRAHSWILEHCSLLHRDISPNNIMVGRSEATNGGPPVYGMLIDFDCAIDPNMERVARPERTGTKPFMSVPNLEGHPEQRTELDDWESLLYVLCWVATFGINADDRKILAESHKKLKIPLEISLWHADHDMAAIAAKKRSHLHDLEMFTTNIAKRFSAAHVSGELPDYSPLQRLAINLYVIMFQHPKVDRKCHGSLKVTDTVALFEGAMYGIDPSPDGGPLELLAAVLSSVEIASTEDLTRTLRAASLPLQQRLTLAWAILDSSRVEGDAGAIQRLSAILVRKNELLIEWLLSTIRRELKTAKANDYALYRDPAAISLLTRILECINESLPSGTLLDVHTVLDGPFTALFVSAFSRELATRDLSYIASVTRLWRFIVESTADGMEAVSMQLDGLTQVLSLVTAKYLKAADDGDVQLRDSFLGMLASVFRAMRNACESTVVPRKCFALFDKDLLPQLLRLITVASDHEDVHREALDMLHAGLFHVASMRKFTTELLDLVLYTSETKSTYVSGFFDILTSALGSQDMVARAQYAAALPDLLARYLQASALVCNETRSQATTTIGLPAVAASPASRSREDISTTCLAMFSHLYNLLQPLSSDERFLAATNRLVAVYFGDLCFGTVRNASIASSGIYTSQIAILDSWLGHTISPIFREPKATPSSIALALAGIDTALEAGPDSVQAHADQLLDAFSHIPVDAVQPASSVLNHLVSTLAKARQLDTLFEKLAQVQVGRSARGSKHVNLLMSAPFIRAINLAISQSMPFTQATACITIVVGAVVAEASKSSGSGNGEEGRKRRRTSQSGSSKGSSGSELCTQRLELLATIAANVVLASAATVSTELQRENYSQLLVARYSELCAALSNDGVVWERLLLHYSFMEVASRIDGTERWLETCMYPEHVRKSILPTAGGDAHSARVNALAMLVAFQTAAHWSVFVSSISAGVIPQSVLELANVDEAAVAVKKMVTSILDGPGFCIMPAEDELAGWGEWDGQAHSIVAANTKSAQWKLLADWLELACEYADGDAIGAIASRIVGEIASSPSIMTAQSQSLLCSASFFEVARIRDAFAPALAEFSATTLKQQIELLKSSSSSKKASALSASVLEVLDWLAAHSQKKGGNKAKGNQMLAAMDFVMEKLGAQDLAPGKHKLKASQASAWIQLLRGLLCFPTAYWSAERAHVVLALALAVDLGIATMCKHEDDVLSLRIYSRAIIERLFKCLPSASAGLVQHAPAIVDHWVGTARLSDPLILPSRRLVRLVMGALAQAAFGQSMDSASTTCRELCTRFYASISNDSQSAESSLADVLALDSLDSVAKVAAAYATKLQAKGKDKEWSSLIKSWLKQVAQLVGAHFDRMSQGGDEASGSTRSTCQLGVLVSLSSLYKSLTDKAPSYVADIARRASESLPLLAQSAGTFALGLVLLSTHNPETAGASCHVVLAYLTNQLAAISARDAKSDVMPLALQSLVVSVAGAESDAVTTMPLSDAMISYAVEPLLKSLDPSVFAASLDTFLKLMSRPGQHTTDSVGSMLLVYIRTAYRQLGNSSATIKRKAVQRRLGNILTTLHAAMRASPTAGTVMFVLNTASELVLEPAMHFTMFDVGETLSMIFTAVTLPLPSAQGADLPGLYRSACKLLGAVIRHHTNEVLDSVSVTVAVLRALLHAFVAPSLPRSLAAGRQRFEIDCSLTPWIVAYAPFPVSCAESYSRVLAELANCRRSLASGTDKDGRPGKAVQSGSEFVKLTRGTSTAGATSVLSMYVSFIISEYCIIQGGGALSTLSSKYSLSSSNSESAGGYLFQGLSWRPTPVMRAVDAASAAQAKGEVGMRGTISAPLLREALLPGWHALLDVLGSEDRITLLTLLAGSSGDSRQSSYGWTSIFGPDRYGGAHEVLKSLYQNYLEYFKYKGQV</sequence>
<dbReference type="SUPFAM" id="SSF56112">
    <property type="entry name" value="Protein kinase-like (PK-like)"/>
    <property type="match status" value="1"/>
</dbReference>
<dbReference type="InterPro" id="IPR016024">
    <property type="entry name" value="ARM-type_fold"/>
</dbReference>
<keyword evidence="5" id="KW-1185">Reference proteome</keyword>
<dbReference type="InterPro" id="IPR052609">
    <property type="entry name" value="Ribosome_Biogenesis_Reg"/>
</dbReference>
<feature type="region of interest" description="Disordered" evidence="1">
    <location>
        <begin position="1151"/>
        <end position="1179"/>
    </location>
</feature>
<dbReference type="InterPro" id="IPR008266">
    <property type="entry name" value="Tyr_kinase_AS"/>
</dbReference>
<reference evidence="4" key="1">
    <citation type="submission" date="2022-07" db="EMBL/GenBank/DDBJ databases">
        <title>Phylogenomic reconstructions and comparative analyses of Kickxellomycotina fungi.</title>
        <authorList>
            <person name="Reynolds N.K."/>
            <person name="Stajich J.E."/>
            <person name="Barry K."/>
            <person name="Grigoriev I.V."/>
            <person name="Crous P."/>
            <person name="Smith M.E."/>
        </authorList>
    </citation>
    <scope>NUCLEOTIDE SEQUENCE</scope>
    <source>
        <strain evidence="4">CBS 109367</strain>
    </source>
</reference>
<evidence type="ECO:0000313" key="4">
    <source>
        <dbReference type="EMBL" id="KAJ2690960.1"/>
    </source>
</evidence>
<evidence type="ECO:0000256" key="1">
    <source>
        <dbReference type="SAM" id="MobiDB-lite"/>
    </source>
</evidence>
<dbReference type="PANTHER" id="PTHR15682:SF2">
    <property type="entry name" value="UNHEALTHY RIBOSOME BIOGENESIS PROTEIN 2 HOMOLOG"/>
    <property type="match status" value="1"/>
</dbReference>
<dbReference type="Pfam" id="PF10441">
    <property type="entry name" value="Urb2"/>
    <property type="match status" value="1"/>
</dbReference>
<dbReference type="PROSITE" id="PS00109">
    <property type="entry name" value="PROTEIN_KINASE_TYR"/>
    <property type="match status" value="1"/>
</dbReference>
<evidence type="ECO:0000313" key="5">
    <source>
        <dbReference type="Proteomes" id="UP001151516"/>
    </source>
</evidence>